<dbReference type="Proteomes" id="UP001230649">
    <property type="component" value="Unassembled WGS sequence"/>
</dbReference>
<dbReference type="EMBL" id="JASBWS010000011">
    <property type="protein sequence ID" value="KAJ9113800.1"/>
    <property type="molecule type" value="Genomic_DNA"/>
</dbReference>
<proteinExistence type="predicted"/>
<reference evidence="1" key="1">
    <citation type="submission" date="2023-04" db="EMBL/GenBank/DDBJ databases">
        <title>Draft Genome sequencing of Naganishia species isolated from polar environments using Oxford Nanopore Technology.</title>
        <authorList>
            <person name="Leo P."/>
            <person name="Venkateswaran K."/>
        </authorList>
    </citation>
    <scope>NUCLEOTIDE SEQUENCE</scope>
    <source>
        <strain evidence="1">MNA-CCFEE 5262</strain>
    </source>
</reference>
<sequence>MARKRSVPITQRDTKTGTAPSTKRIVGKSHKATQSTISSFHTLLKRKAQIQRALSQGSSSSQAAALQTQLAEIDSEIDEIGGLDTYQKASTLGQSSQRGGDSSVVLVEWLKELGEAKMREDPAGDARKMRMLEIGALSPKNHAAKQSYIANTPIDLNSQHPDILAQDFLQRPLPKTEDEKFDIVSCSLVLNFVPEPRDRGRMLKLIHQQLLPSERSFLFLVLPTACTENSRYMTSEHLQALLRVIGFDQVKKRAKPGGKVIYTLWERQASSVPSQGVTSFKKRAELRAGAKRNNFLVLID</sequence>
<protein>
    <submittedName>
        <fullName evidence="1">Uncharacterized protein</fullName>
    </submittedName>
</protein>
<gene>
    <name evidence="1" type="ORF">QFC20_001827</name>
</gene>
<evidence type="ECO:0000313" key="1">
    <source>
        <dbReference type="EMBL" id="KAJ9113800.1"/>
    </source>
</evidence>
<evidence type="ECO:0000313" key="2">
    <source>
        <dbReference type="Proteomes" id="UP001230649"/>
    </source>
</evidence>
<organism evidence="1 2">
    <name type="scientific">Naganishia adeliensis</name>
    <dbReference type="NCBI Taxonomy" id="92952"/>
    <lineage>
        <taxon>Eukaryota</taxon>
        <taxon>Fungi</taxon>
        <taxon>Dikarya</taxon>
        <taxon>Basidiomycota</taxon>
        <taxon>Agaricomycotina</taxon>
        <taxon>Tremellomycetes</taxon>
        <taxon>Filobasidiales</taxon>
        <taxon>Filobasidiaceae</taxon>
        <taxon>Naganishia</taxon>
    </lineage>
</organism>
<accession>A0ACC2WPV7</accession>
<comment type="caution">
    <text evidence="1">The sequence shown here is derived from an EMBL/GenBank/DDBJ whole genome shotgun (WGS) entry which is preliminary data.</text>
</comment>
<keyword evidence="2" id="KW-1185">Reference proteome</keyword>
<name>A0ACC2WPV7_9TREE</name>